<dbReference type="Gene3D" id="1.10.10.10">
    <property type="entry name" value="Winged helix-like DNA-binding domain superfamily/Winged helix DNA-binding domain"/>
    <property type="match status" value="1"/>
</dbReference>
<dbReference type="PANTHER" id="PTHR40083">
    <property type="entry name" value="UPF0122 PROTEIN CBO2450/CLC_2298"/>
    <property type="match status" value="1"/>
</dbReference>
<dbReference type="PANTHER" id="PTHR40083:SF1">
    <property type="entry name" value="UPF0122 PROTEIN YLXM"/>
    <property type="match status" value="1"/>
</dbReference>
<comment type="caution">
    <text evidence="4">The sequence shown here is derived from an EMBL/GenBank/DDBJ whole genome shotgun (WGS) entry which is preliminary data.</text>
</comment>
<dbReference type="InterPro" id="IPR054831">
    <property type="entry name" value="UPF0122_fam_protein"/>
</dbReference>
<keyword evidence="5" id="KW-1185">Reference proteome</keyword>
<dbReference type="Proteomes" id="UP000297597">
    <property type="component" value="Unassembled WGS sequence"/>
</dbReference>
<dbReference type="InterPro" id="IPR007394">
    <property type="entry name" value="UPF0122"/>
</dbReference>
<name>A0A4Y7RTI6_9FIRM</name>
<dbReference type="RefSeq" id="WP_345789127.1">
    <property type="nucleotide sequence ID" value="NZ_QFFZ01000009.1"/>
</dbReference>
<dbReference type="AlphaFoldDB" id="A0A4Y7RTI6"/>
<organism evidence="4 5">
    <name type="scientific">Pelotomaculum propionicicum</name>
    <dbReference type="NCBI Taxonomy" id="258475"/>
    <lineage>
        <taxon>Bacteria</taxon>
        <taxon>Bacillati</taxon>
        <taxon>Bacillota</taxon>
        <taxon>Clostridia</taxon>
        <taxon>Eubacteriales</taxon>
        <taxon>Desulfotomaculaceae</taxon>
        <taxon>Pelotomaculum</taxon>
    </lineage>
</organism>
<comment type="similarity">
    <text evidence="1 3">Belongs to the UPF0122 family.</text>
</comment>
<sequence length="114" mass="13180">MLEKVDLMNLLFDFYGQLLTDRQRDYMELYYAHNLSLGEIAEEFKVSRQAVYDTLKRSGQLLAQYEEKLGLAARFKAERNKLSCAAALLDESGSVQSDGRIRRAREIIDEILEL</sequence>
<protein>
    <recommendedName>
        <fullName evidence="3">UPF0122 protein Pmgp_01222</fullName>
    </recommendedName>
</protein>
<dbReference type="SUPFAM" id="SSF88659">
    <property type="entry name" value="Sigma3 and sigma4 domains of RNA polymerase sigma factors"/>
    <property type="match status" value="1"/>
</dbReference>
<evidence type="ECO:0000256" key="3">
    <source>
        <dbReference type="HAMAP-Rule" id="MF_00245"/>
    </source>
</evidence>
<gene>
    <name evidence="4" type="ORF">Pmgp_01222</name>
</gene>
<dbReference type="NCBIfam" id="NF045758">
    <property type="entry name" value="YlxM"/>
    <property type="match status" value="1"/>
</dbReference>
<evidence type="ECO:0000256" key="2">
    <source>
        <dbReference type="ARBA" id="ARBA00024764"/>
    </source>
</evidence>
<dbReference type="InterPro" id="IPR013324">
    <property type="entry name" value="RNA_pol_sigma_r3/r4-like"/>
</dbReference>
<evidence type="ECO:0000313" key="4">
    <source>
        <dbReference type="EMBL" id="TEB12066.1"/>
    </source>
</evidence>
<dbReference type="Pfam" id="PF04297">
    <property type="entry name" value="UPF0122"/>
    <property type="match status" value="1"/>
</dbReference>
<dbReference type="EMBL" id="QFFZ01000009">
    <property type="protein sequence ID" value="TEB12066.1"/>
    <property type="molecule type" value="Genomic_DNA"/>
</dbReference>
<reference evidence="4 5" key="1">
    <citation type="journal article" date="2018" name="Environ. Microbiol.">
        <title>Novel energy conservation strategies and behaviour of Pelotomaculum schinkii driving syntrophic propionate catabolism.</title>
        <authorList>
            <person name="Hidalgo-Ahumada C.A.P."/>
            <person name="Nobu M.K."/>
            <person name="Narihiro T."/>
            <person name="Tamaki H."/>
            <person name="Liu W.T."/>
            <person name="Kamagata Y."/>
            <person name="Stams A.J.M."/>
            <person name="Imachi H."/>
            <person name="Sousa D.Z."/>
        </authorList>
    </citation>
    <scope>NUCLEOTIDE SEQUENCE [LARGE SCALE GENOMIC DNA]</scope>
    <source>
        <strain evidence="4 5">MGP</strain>
    </source>
</reference>
<evidence type="ECO:0000313" key="5">
    <source>
        <dbReference type="Proteomes" id="UP000297597"/>
    </source>
</evidence>
<evidence type="ECO:0000256" key="1">
    <source>
        <dbReference type="ARBA" id="ARBA00008720"/>
    </source>
</evidence>
<accession>A0A4Y7RTI6</accession>
<comment type="function">
    <text evidence="2 3">Might take part in the signal recognition particle (SRP) pathway. This is inferred from the conservation of its genetic proximity to ftsY/ffh. May be a regulatory protein.</text>
</comment>
<dbReference type="HAMAP" id="MF_00245">
    <property type="entry name" value="UPF0122"/>
    <property type="match status" value="1"/>
</dbReference>
<proteinExistence type="inferred from homology"/>
<dbReference type="InterPro" id="IPR036388">
    <property type="entry name" value="WH-like_DNA-bd_sf"/>
</dbReference>